<dbReference type="AlphaFoldDB" id="A0A8E2EPN7"/>
<protein>
    <submittedName>
        <fullName evidence="1">Uncharacterized protein</fullName>
    </submittedName>
</protein>
<evidence type="ECO:0000313" key="1">
    <source>
        <dbReference type="EMBL" id="OCL02325.1"/>
    </source>
</evidence>
<accession>A0A8E2EPN7</accession>
<dbReference type="EMBL" id="KV750973">
    <property type="protein sequence ID" value="OCL02325.1"/>
    <property type="molecule type" value="Genomic_DNA"/>
</dbReference>
<organism evidence="1 2">
    <name type="scientific">Glonium stellatum</name>
    <dbReference type="NCBI Taxonomy" id="574774"/>
    <lineage>
        <taxon>Eukaryota</taxon>
        <taxon>Fungi</taxon>
        <taxon>Dikarya</taxon>
        <taxon>Ascomycota</taxon>
        <taxon>Pezizomycotina</taxon>
        <taxon>Dothideomycetes</taxon>
        <taxon>Pleosporomycetidae</taxon>
        <taxon>Gloniales</taxon>
        <taxon>Gloniaceae</taxon>
        <taxon>Glonium</taxon>
    </lineage>
</organism>
<keyword evidence="2" id="KW-1185">Reference proteome</keyword>
<evidence type="ECO:0000313" key="2">
    <source>
        <dbReference type="Proteomes" id="UP000250140"/>
    </source>
</evidence>
<name>A0A8E2EPN7_9PEZI</name>
<proteinExistence type="predicted"/>
<dbReference type="Proteomes" id="UP000250140">
    <property type="component" value="Unassembled WGS sequence"/>
</dbReference>
<sequence length="161" mass="19160">MVLRRALPYVDVSELLLLFAVMVPDGYIYLQGQRKYKLWVDKSQADEVVDSLALARKKIPEATERNKRLIFESGEKGMFFQQILEWNKIYNELFVPDWVKPSERWNQETRNMTRLDDILHVPEIWVRSLDGQPLLVRAGTAVQYWEEISRQNSDLEDNRFR</sequence>
<gene>
    <name evidence="1" type="ORF">AOQ84DRAFT_369343</name>
</gene>
<reference evidence="1 2" key="1">
    <citation type="journal article" date="2016" name="Nat. Commun.">
        <title>Ectomycorrhizal ecology is imprinted in the genome of the dominant symbiotic fungus Cenococcum geophilum.</title>
        <authorList>
            <consortium name="DOE Joint Genome Institute"/>
            <person name="Peter M."/>
            <person name="Kohler A."/>
            <person name="Ohm R.A."/>
            <person name="Kuo A."/>
            <person name="Krutzmann J."/>
            <person name="Morin E."/>
            <person name="Arend M."/>
            <person name="Barry K.W."/>
            <person name="Binder M."/>
            <person name="Choi C."/>
            <person name="Clum A."/>
            <person name="Copeland A."/>
            <person name="Grisel N."/>
            <person name="Haridas S."/>
            <person name="Kipfer T."/>
            <person name="LaButti K."/>
            <person name="Lindquist E."/>
            <person name="Lipzen A."/>
            <person name="Maire R."/>
            <person name="Meier B."/>
            <person name="Mihaltcheva S."/>
            <person name="Molinier V."/>
            <person name="Murat C."/>
            <person name="Poggeler S."/>
            <person name="Quandt C.A."/>
            <person name="Sperisen C."/>
            <person name="Tritt A."/>
            <person name="Tisserant E."/>
            <person name="Crous P.W."/>
            <person name="Henrissat B."/>
            <person name="Nehls U."/>
            <person name="Egli S."/>
            <person name="Spatafora J.W."/>
            <person name="Grigoriev I.V."/>
            <person name="Martin F.M."/>
        </authorList>
    </citation>
    <scope>NUCLEOTIDE SEQUENCE [LARGE SCALE GENOMIC DNA]</scope>
    <source>
        <strain evidence="1 2">CBS 207.34</strain>
    </source>
</reference>